<sequence>MADQQSKFPRFKKMKKQMTNNETKKRPRPWLRGVLFAGLVVVTLLAVGTMASVGAATGYVASLVKKEPVRDKSELREKISKWSQTSSAFFDDGKPIGRLRADADRQVVTMDNVSPYIVNALVSTEDQEFFRHHGVVPRSLLRAVMQKIKNAPEQTGGSTITQQLVKNAVLDNRDKTIARKAKEILLAVRLDSFFSKKEIMSAYLNSVYFGKGVNNRNMLGVQAAAQGMFGIKAKDLNLAQSAYIAGMVQRPNEYNPFRGKKYIKNGEHRMRVVLYKMLKNKKITKAQYEKARQFDIEKSLAKKAEDNAYSKYPYITMALEDEAASILLKADGHDPKKLIKAGKYGETLQRYKTEILTGGYKIYTTINKEANEEMNKAAKNDSLYAAPITYRTAGGNLIKNAKEQVGATLLDSKTGATLGFVGGRNFKENQQNHAIGNSAPQQPGSSIKPLLDFGPAFDKGVLSPESMLVDEPLSHSGGVYQNYTHRYDGPMTARSALMKSINIPAIKALRAVGVQAGLDYLRKMNFPINENDGEASAIGGFTYGFTPQRMASGYAMLANQGKFNEPYMIDKIEDSNGKVVYQHKKDPIQILSPQAAYWTTDMLRDVVRKGTGTYVGARTSGYDLAGKTGTTNSTADIWFMGYTPDITLGVWVGYDYDYRLPSDQRARIVWAAIFNAITKNNPELSPIGSRFKSEPPLSYKCFECNKVSEQKDDSDDDDDGNNINNPSRRPPSTPAATTGGPGPGTGGPGTGPGGGQTGGTPTDPPSSDQDGTGDQAGNGQGPVPPPPEDD</sequence>
<dbReference type="Pfam" id="PF00912">
    <property type="entry name" value="Transgly"/>
    <property type="match status" value="1"/>
</dbReference>
<evidence type="ECO:0000256" key="2">
    <source>
        <dbReference type="ARBA" id="ARBA00007739"/>
    </source>
</evidence>
<dbReference type="Gene3D" id="1.10.3810.10">
    <property type="entry name" value="Biosynthetic peptidoglycan transglycosylase-like"/>
    <property type="match status" value="1"/>
</dbReference>
<evidence type="ECO:0000256" key="14">
    <source>
        <dbReference type="ARBA" id="ARBA00023268"/>
    </source>
</evidence>
<dbReference type="Proteomes" id="UP000198534">
    <property type="component" value="Unassembled WGS sequence"/>
</dbReference>
<keyword evidence="11" id="KW-0573">Peptidoglycan synthesis</keyword>
<dbReference type="GO" id="GO:0030288">
    <property type="term" value="C:outer membrane-bounded periplasmic space"/>
    <property type="evidence" value="ECO:0007669"/>
    <property type="project" value="TreeGrafter"/>
</dbReference>
<accession>A0A1H2Y0X5</accession>
<evidence type="ECO:0000259" key="19">
    <source>
        <dbReference type="Pfam" id="PF00905"/>
    </source>
</evidence>
<evidence type="ECO:0000259" key="20">
    <source>
        <dbReference type="Pfam" id="PF00912"/>
    </source>
</evidence>
<evidence type="ECO:0000256" key="3">
    <source>
        <dbReference type="ARBA" id="ARBA00022475"/>
    </source>
</evidence>
<organism evidence="21 22">
    <name type="scientific">Marininema mesophilum</name>
    <dbReference type="NCBI Taxonomy" id="1048340"/>
    <lineage>
        <taxon>Bacteria</taxon>
        <taxon>Bacillati</taxon>
        <taxon>Bacillota</taxon>
        <taxon>Bacilli</taxon>
        <taxon>Bacillales</taxon>
        <taxon>Thermoactinomycetaceae</taxon>
        <taxon>Marininema</taxon>
    </lineage>
</organism>
<dbReference type="GO" id="GO:0071555">
    <property type="term" value="P:cell wall organization"/>
    <property type="evidence" value="ECO:0007669"/>
    <property type="project" value="UniProtKB-KW"/>
</dbReference>
<keyword evidence="5" id="KW-0645">Protease</keyword>
<dbReference type="InterPro" id="IPR023346">
    <property type="entry name" value="Lysozyme-like_dom_sf"/>
</dbReference>
<evidence type="ECO:0000256" key="10">
    <source>
        <dbReference type="ARBA" id="ARBA00022960"/>
    </source>
</evidence>
<keyword evidence="9" id="KW-0378">Hydrolase</keyword>
<keyword evidence="3" id="KW-1003">Cell membrane</keyword>
<gene>
    <name evidence="21" type="ORF">SAMN05444487_108125</name>
</gene>
<dbReference type="GO" id="GO:0008955">
    <property type="term" value="F:peptidoglycan glycosyltransferase activity"/>
    <property type="evidence" value="ECO:0007669"/>
    <property type="project" value="UniProtKB-EC"/>
</dbReference>
<comment type="catalytic activity">
    <reaction evidence="16">
        <text>Preferential cleavage: (Ac)2-L-Lys-D-Ala-|-D-Ala. Also transpeptidation of peptidyl-alanyl moieties that are N-acyl substituents of D-alanine.</text>
        <dbReference type="EC" id="3.4.16.4"/>
    </reaction>
</comment>
<dbReference type="InterPro" id="IPR036950">
    <property type="entry name" value="PBP_transglycosylase"/>
</dbReference>
<evidence type="ECO:0000256" key="18">
    <source>
        <dbReference type="SAM" id="MobiDB-lite"/>
    </source>
</evidence>
<dbReference type="STRING" id="1048340.SAMN05444487_108125"/>
<dbReference type="OrthoDB" id="9766909at2"/>
<feature type="domain" description="Penicillin-binding protein transpeptidase" evidence="19">
    <location>
        <begin position="406"/>
        <end position="647"/>
    </location>
</feature>
<comment type="similarity">
    <text evidence="1">In the C-terminal section; belongs to the transpeptidase family.</text>
</comment>
<proteinExistence type="inferred from homology"/>
<dbReference type="InterPro" id="IPR012338">
    <property type="entry name" value="Beta-lactam/transpept-like"/>
</dbReference>
<evidence type="ECO:0000256" key="4">
    <source>
        <dbReference type="ARBA" id="ARBA00022645"/>
    </source>
</evidence>
<dbReference type="Pfam" id="PF00905">
    <property type="entry name" value="Transpeptidase"/>
    <property type="match status" value="1"/>
</dbReference>
<evidence type="ECO:0000313" key="21">
    <source>
        <dbReference type="EMBL" id="SDW98812.1"/>
    </source>
</evidence>
<comment type="similarity">
    <text evidence="2">In the N-terminal section; belongs to the glycosyltransferase 51 family.</text>
</comment>
<keyword evidence="8" id="KW-0812">Transmembrane</keyword>
<dbReference type="SUPFAM" id="SSF53955">
    <property type="entry name" value="Lysozyme-like"/>
    <property type="match status" value="1"/>
</dbReference>
<dbReference type="EMBL" id="FNNQ01000008">
    <property type="protein sequence ID" value="SDW98812.1"/>
    <property type="molecule type" value="Genomic_DNA"/>
</dbReference>
<dbReference type="PANTHER" id="PTHR32282">
    <property type="entry name" value="BINDING PROTEIN TRANSPEPTIDASE, PUTATIVE-RELATED"/>
    <property type="match status" value="1"/>
</dbReference>
<dbReference type="RefSeq" id="WP_091739824.1">
    <property type="nucleotide sequence ID" value="NZ_FNNQ01000008.1"/>
</dbReference>
<evidence type="ECO:0000256" key="11">
    <source>
        <dbReference type="ARBA" id="ARBA00022984"/>
    </source>
</evidence>
<evidence type="ECO:0000256" key="12">
    <source>
        <dbReference type="ARBA" id="ARBA00022989"/>
    </source>
</evidence>
<reference evidence="21 22" key="1">
    <citation type="submission" date="2016-10" db="EMBL/GenBank/DDBJ databases">
        <authorList>
            <person name="de Groot N.N."/>
        </authorList>
    </citation>
    <scope>NUCLEOTIDE SEQUENCE [LARGE SCALE GENOMIC DNA]</scope>
    <source>
        <strain evidence="21 22">DSM 45610</strain>
    </source>
</reference>
<feature type="region of interest" description="Disordered" evidence="18">
    <location>
        <begin position="1"/>
        <end position="24"/>
    </location>
</feature>
<keyword evidence="7" id="KW-0808">Transferase</keyword>
<protein>
    <submittedName>
        <fullName evidence="21">Penicillin-binding protein</fullName>
    </submittedName>
</protein>
<evidence type="ECO:0000256" key="7">
    <source>
        <dbReference type="ARBA" id="ARBA00022679"/>
    </source>
</evidence>
<keyword evidence="6" id="KW-0328">Glycosyltransferase</keyword>
<keyword evidence="13" id="KW-0472">Membrane</keyword>
<dbReference type="GO" id="GO:0009002">
    <property type="term" value="F:serine-type D-Ala-D-Ala carboxypeptidase activity"/>
    <property type="evidence" value="ECO:0007669"/>
    <property type="project" value="UniProtKB-EC"/>
</dbReference>
<dbReference type="PANTHER" id="PTHR32282:SF32">
    <property type="entry name" value="PENICILLIN-BINDING PROTEIN 2A"/>
    <property type="match status" value="1"/>
</dbReference>
<keyword evidence="10" id="KW-0133">Cell shape</keyword>
<keyword evidence="15" id="KW-0961">Cell wall biogenesis/degradation</keyword>
<evidence type="ECO:0000256" key="5">
    <source>
        <dbReference type="ARBA" id="ARBA00022670"/>
    </source>
</evidence>
<evidence type="ECO:0000313" key="22">
    <source>
        <dbReference type="Proteomes" id="UP000198534"/>
    </source>
</evidence>
<evidence type="ECO:0000256" key="8">
    <source>
        <dbReference type="ARBA" id="ARBA00022692"/>
    </source>
</evidence>
<dbReference type="GO" id="GO:0006508">
    <property type="term" value="P:proteolysis"/>
    <property type="evidence" value="ECO:0007669"/>
    <property type="project" value="UniProtKB-KW"/>
</dbReference>
<dbReference type="FunFam" id="1.10.3810.10:FF:000001">
    <property type="entry name" value="Penicillin-binding protein 1A"/>
    <property type="match status" value="1"/>
</dbReference>
<dbReference type="GO" id="GO:0008658">
    <property type="term" value="F:penicillin binding"/>
    <property type="evidence" value="ECO:0007669"/>
    <property type="project" value="InterPro"/>
</dbReference>
<dbReference type="GO" id="GO:0008360">
    <property type="term" value="P:regulation of cell shape"/>
    <property type="evidence" value="ECO:0007669"/>
    <property type="project" value="UniProtKB-KW"/>
</dbReference>
<evidence type="ECO:0000256" key="17">
    <source>
        <dbReference type="ARBA" id="ARBA00049902"/>
    </source>
</evidence>
<keyword evidence="22" id="KW-1185">Reference proteome</keyword>
<dbReference type="GO" id="GO:0009252">
    <property type="term" value="P:peptidoglycan biosynthetic process"/>
    <property type="evidence" value="ECO:0007669"/>
    <property type="project" value="UniProtKB-KW"/>
</dbReference>
<evidence type="ECO:0000256" key="1">
    <source>
        <dbReference type="ARBA" id="ARBA00007090"/>
    </source>
</evidence>
<feature type="domain" description="Glycosyl transferase family 51" evidence="20">
    <location>
        <begin position="93"/>
        <end position="277"/>
    </location>
</feature>
<dbReference type="InterPro" id="IPR001460">
    <property type="entry name" value="PCN-bd_Tpept"/>
</dbReference>
<dbReference type="InterPro" id="IPR050396">
    <property type="entry name" value="Glycosyltr_51/Transpeptidase"/>
</dbReference>
<keyword evidence="4" id="KW-0121">Carboxypeptidase</keyword>
<evidence type="ECO:0000256" key="9">
    <source>
        <dbReference type="ARBA" id="ARBA00022801"/>
    </source>
</evidence>
<dbReference type="InterPro" id="IPR001264">
    <property type="entry name" value="Glyco_trans_51"/>
</dbReference>
<keyword evidence="14" id="KW-0511">Multifunctional enzyme</keyword>
<evidence type="ECO:0000256" key="6">
    <source>
        <dbReference type="ARBA" id="ARBA00022676"/>
    </source>
</evidence>
<evidence type="ECO:0000256" key="13">
    <source>
        <dbReference type="ARBA" id="ARBA00023136"/>
    </source>
</evidence>
<dbReference type="SUPFAM" id="SSF56601">
    <property type="entry name" value="beta-lactamase/transpeptidase-like"/>
    <property type="match status" value="1"/>
</dbReference>
<evidence type="ECO:0000256" key="15">
    <source>
        <dbReference type="ARBA" id="ARBA00023316"/>
    </source>
</evidence>
<evidence type="ECO:0000256" key="16">
    <source>
        <dbReference type="ARBA" id="ARBA00034000"/>
    </source>
</evidence>
<dbReference type="AlphaFoldDB" id="A0A1H2Y0X5"/>
<name>A0A1H2Y0X5_9BACL</name>
<keyword evidence="12" id="KW-1133">Transmembrane helix</keyword>
<feature type="region of interest" description="Disordered" evidence="18">
    <location>
        <begin position="708"/>
        <end position="790"/>
    </location>
</feature>
<dbReference type="Gene3D" id="3.40.710.10">
    <property type="entry name" value="DD-peptidase/beta-lactamase superfamily"/>
    <property type="match status" value="1"/>
</dbReference>
<feature type="compositionally biased region" description="Gly residues" evidence="18">
    <location>
        <begin position="739"/>
        <end position="758"/>
    </location>
</feature>
<comment type="catalytic activity">
    <reaction evidence="17">
        <text>[GlcNAc-(1-&gt;4)-Mur2Ac(oyl-L-Ala-gamma-D-Glu-L-Lys-D-Ala-D-Ala)](n)-di-trans,octa-cis-undecaprenyl diphosphate + beta-D-GlcNAc-(1-&gt;4)-Mur2Ac(oyl-L-Ala-gamma-D-Glu-L-Lys-D-Ala-D-Ala)-di-trans,octa-cis-undecaprenyl diphosphate = [GlcNAc-(1-&gt;4)-Mur2Ac(oyl-L-Ala-gamma-D-Glu-L-Lys-D-Ala-D-Ala)](n+1)-di-trans,octa-cis-undecaprenyl diphosphate + di-trans,octa-cis-undecaprenyl diphosphate + H(+)</text>
        <dbReference type="Rhea" id="RHEA:23708"/>
        <dbReference type="Rhea" id="RHEA-COMP:9602"/>
        <dbReference type="Rhea" id="RHEA-COMP:9603"/>
        <dbReference type="ChEBI" id="CHEBI:15378"/>
        <dbReference type="ChEBI" id="CHEBI:58405"/>
        <dbReference type="ChEBI" id="CHEBI:60033"/>
        <dbReference type="ChEBI" id="CHEBI:78435"/>
        <dbReference type="EC" id="2.4.99.28"/>
    </reaction>
</comment>